<keyword evidence="2" id="KW-1185">Reference proteome</keyword>
<dbReference type="RefSeq" id="WP_094917267.1">
    <property type="nucleotide sequence ID" value="NZ_JAHLTI010000001.1"/>
</dbReference>
<comment type="caution">
    <text evidence="1">The sequence shown here is derived from an EMBL/GenBank/DDBJ whole genome shotgun (WGS) entry which is preliminary data.</text>
</comment>
<evidence type="ECO:0000313" key="2">
    <source>
        <dbReference type="Proteomes" id="UP000787201"/>
    </source>
</evidence>
<dbReference type="SUPFAM" id="SSF52309">
    <property type="entry name" value="N-(deoxy)ribosyltransferase-like"/>
    <property type="match status" value="1"/>
</dbReference>
<protein>
    <recommendedName>
        <fullName evidence="3">Nucleoside 2-deoxyribosyltransferase</fullName>
    </recommendedName>
</protein>
<organism evidence="1 2">
    <name type="scientific">Enterobacter sichuanensis</name>
    <dbReference type="NCBI Taxonomy" id="2071710"/>
    <lineage>
        <taxon>Bacteria</taxon>
        <taxon>Pseudomonadati</taxon>
        <taxon>Pseudomonadota</taxon>
        <taxon>Gammaproteobacteria</taxon>
        <taxon>Enterobacterales</taxon>
        <taxon>Enterobacteriaceae</taxon>
        <taxon>Enterobacter</taxon>
        <taxon>Enterobacter cloacae complex</taxon>
    </lineage>
</organism>
<dbReference type="EMBL" id="JAHLTI010000001">
    <property type="protein sequence ID" value="MBU5923018.1"/>
    <property type="molecule type" value="Genomic_DNA"/>
</dbReference>
<gene>
    <name evidence="1" type="ORF">KQV47_02300</name>
</gene>
<evidence type="ECO:0008006" key="3">
    <source>
        <dbReference type="Google" id="ProtNLM"/>
    </source>
</evidence>
<dbReference type="Gene3D" id="3.40.50.450">
    <property type="match status" value="1"/>
</dbReference>
<accession>A0ABS6GAF8</accession>
<dbReference type="Proteomes" id="UP000787201">
    <property type="component" value="Unassembled WGS sequence"/>
</dbReference>
<name>A0ABS6GAF8_9ENTR</name>
<proteinExistence type="predicted"/>
<evidence type="ECO:0000313" key="1">
    <source>
        <dbReference type="EMBL" id="MBU5923018.1"/>
    </source>
</evidence>
<reference evidence="1 2" key="1">
    <citation type="submission" date="2021-06" db="EMBL/GenBank/DDBJ databases">
        <authorList>
            <person name="Stanton E."/>
        </authorList>
    </citation>
    <scope>NUCLEOTIDE SEQUENCE [LARGE SCALE GENOMIC DNA]</scope>
    <source>
        <strain evidence="1 2">2021EL-00146</strain>
    </source>
</reference>
<sequence>MDKPKFLVVAGEVLVGEDYIEYLGINGLDNKDSQTGVVIPAAPGDIRTNMVLSEGELNFDYYLNSDTSSFSINLWAQFDNLIFTFNEYPAFCVVKKIDKSGLLTPIYSVGHSNASKINSTSHLCIKDSGGFLTVEVDGVGIIKHPFPNNGMNVFFYTFGNDGLKFSNISLKKRNPKAFVVMQFKEEFNELYNEVIKPVCESAGLKVVRADESTKNGSIIEEIIAEIVDCTLIIADITPDNPNVYYEVGFAHGIKKNVILMCNEKREKLPFDLVDVRTIFYKNSIAGNSAVREKLKNQVETILRINNGTV</sequence>